<protein>
    <recommendedName>
        <fullName evidence="2">Tuftelin interacting protein N-terminal domain-containing protein</fullName>
    </recommendedName>
</protein>
<evidence type="ECO:0000256" key="1">
    <source>
        <dbReference type="SAM" id="MobiDB-lite"/>
    </source>
</evidence>
<feature type="region of interest" description="Disordered" evidence="1">
    <location>
        <begin position="1"/>
        <end position="112"/>
    </location>
</feature>
<dbReference type="Pfam" id="PF12457">
    <property type="entry name" value="TIP_N"/>
    <property type="match status" value="1"/>
</dbReference>
<sequence>MSMNAFPRDSSDESSGDENDFLHPSTDPREEFADYNPRKRRRTGRDAKESAALGVFGSESEDEGGPGKRWKKKSLRGKGMSFVAGGERVGGEDDEDEDEDEDEDDDDDEITKKSRLRLEDWDSVLLGRD</sequence>
<evidence type="ECO:0000259" key="2">
    <source>
        <dbReference type="Pfam" id="PF12457"/>
    </source>
</evidence>
<dbReference type="EMBL" id="FQ790359">
    <property type="protein sequence ID" value="CCD56227.1"/>
    <property type="molecule type" value="Genomic_DNA"/>
</dbReference>
<evidence type="ECO:0000313" key="3">
    <source>
        <dbReference type="EMBL" id="CCD56227.1"/>
    </source>
</evidence>
<gene>
    <name evidence="3" type="ORF">BofuT4_P148370.1</name>
</gene>
<organism evidence="3 4">
    <name type="scientific">Botryotinia fuckeliana (strain T4)</name>
    <name type="common">Noble rot fungus</name>
    <name type="synonym">Botrytis cinerea</name>
    <dbReference type="NCBI Taxonomy" id="999810"/>
    <lineage>
        <taxon>Eukaryota</taxon>
        <taxon>Fungi</taxon>
        <taxon>Dikarya</taxon>
        <taxon>Ascomycota</taxon>
        <taxon>Pezizomycotina</taxon>
        <taxon>Leotiomycetes</taxon>
        <taxon>Helotiales</taxon>
        <taxon>Sclerotiniaceae</taxon>
        <taxon>Botrytis</taxon>
    </lineage>
</organism>
<proteinExistence type="predicted"/>
<dbReference type="STRING" id="999810.G2YWY9"/>
<evidence type="ECO:0000313" key="4">
    <source>
        <dbReference type="Proteomes" id="UP000008177"/>
    </source>
</evidence>
<name>G2YWY9_BOTF4</name>
<dbReference type="AlphaFoldDB" id="G2YWY9"/>
<dbReference type="InParanoid" id="G2YWY9"/>
<dbReference type="Proteomes" id="UP000008177">
    <property type="component" value="Unplaced contigs"/>
</dbReference>
<accession>G2YWY9</accession>
<reference evidence="4" key="1">
    <citation type="journal article" date="2011" name="PLoS Genet.">
        <title>Genomic analysis of the necrotrophic fungal pathogens Sclerotinia sclerotiorum and Botrytis cinerea.</title>
        <authorList>
            <person name="Amselem J."/>
            <person name="Cuomo C.A."/>
            <person name="van Kan J.A."/>
            <person name="Viaud M."/>
            <person name="Benito E.P."/>
            <person name="Couloux A."/>
            <person name="Coutinho P.M."/>
            <person name="de Vries R.P."/>
            <person name="Dyer P.S."/>
            <person name="Fillinger S."/>
            <person name="Fournier E."/>
            <person name="Gout L."/>
            <person name="Hahn M."/>
            <person name="Kohn L."/>
            <person name="Lapalu N."/>
            <person name="Plummer K.M."/>
            <person name="Pradier J.M."/>
            <person name="Quevillon E."/>
            <person name="Sharon A."/>
            <person name="Simon A."/>
            <person name="ten Have A."/>
            <person name="Tudzynski B."/>
            <person name="Tudzynski P."/>
            <person name="Wincker P."/>
            <person name="Andrew M."/>
            <person name="Anthouard V."/>
            <person name="Beever R.E."/>
            <person name="Beffa R."/>
            <person name="Benoit I."/>
            <person name="Bouzid O."/>
            <person name="Brault B."/>
            <person name="Chen Z."/>
            <person name="Choquer M."/>
            <person name="Collemare J."/>
            <person name="Cotton P."/>
            <person name="Danchin E.G."/>
            <person name="Da Silva C."/>
            <person name="Gautier A."/>
            <person name="Giraud C."/>
            <person name="Giraud T."/>
            <person name="Gonzalez C."/>
            <person name="Grossetete S."/>
            <person name="Guldener U."/>
            <person name="Henrissat B."/>
            <person name="Howlett B.J."/>
            <person name="Kodira C."/>
            <person name="Kretschmer M."/>
            <person name="Lappartient A."/>
            <person name="Leroch M."/>
            <person name="Levis C."/>
            <person name="Mauceli E."/>
            <person name="Neuveglise C."/>
            <person name="Oeser B."/>
            <person name="Pearson M."/>
            <person name="Poulain J."/>
            <person name="Poussereau N."/>
            <person name="Quesneville H."/>
            <person name="Rascle C."/>
            <person name="Schumacher J."/>
            <person name="Segurens B."/>
            <person name="Sexton A."/>
            <person name="Silva E."/>
            <person name="Sirven C."/>
            <person name="Soanes D.M."/>
            <person name="Talbot N.J."/>
            <person name="Templeton M."/>
            <person name="Yandava C."/>
            <person name="Yarden O."/>
            <person name="Zeng Q."/>
            <person name="Rollins J.A."/>
            <person name="Lebrun M.H."/>
            <person name="Dickman M."/>
        </authorList>
    </citation>
    <scope>NUCLEOTIDE SEQUENCE [LARGE SCALE GENOMIC DNA]</scope>
    <source>
        <strain evidence="4">T4</strain>
    </source>
</reference>
<feature type="compositionally biased region" description="Acidic residues" evidence="1">
    <location>
        <begin position="92"/>
        <end position="109"/>
    </location>
</feature>
<dbReference type="InterPro" id="IPR022159">
    <property type="entry name" value="STIP/TFIP11_N"/>
</dbReference>
<feature type="domain" description="Tuftelin interacting protein N-terminal" evidence="2">
    <location>
        <begin position="21"/>
        <end position="110"/>
    </location>
</feature>
<dbReference type="HOGENOM" id="CLU_2032046_0_0_1"/>